<proteinExistence type="predicted"/>
<evidence type="ECO:0000313" key="3">
    <source>
        <dbReference type="Proteomes" id="UP000735302"/>
    </source>
</evidence>
<dbReference type="EMBL" id="BLXT01004423">
    <property type="protein sequence ID" value="GFO12394.1"/>
    <property type="molecule type" value="Genomic_DNA"/>
</dbReference>
<sequence>MYGICQKSEHDKVCPSVERQFTEASSQRALRFKYPPLVVKRQAHALTHAAVRQGGMSPLSGRKLTGGNHSSSASLKRIMKRFKLYNEQGIK</sequence>
<keyword evidence="3" id="KW-1185">Reference proteome</keyword>
<reference evidence="2 3" key="1">
    <citation type="journal article" date="2021" name="Elife">
        <title>Chloroplast acquisition without the gene transfer in kleptoplastic sea slugs, Plakobranchus ocellatus.</title>
        <authorList>
            <person name="Maeda T."/>
            <person name="Takahashi S."/>
            <person name="Yoshida T."/>
            <person name="Shimamura S."/>
            <person name="Takaki Y."/>
            <person name="Nagai Y."/>
            <person name="Toyoda A."/>
            <person name="Suzuki Y."/>
            <person name="Arimoto A."/>
            <person name="Ishii H."/>
            <person name="Satoh N."/>
            <person name="Nishiyama T."/>
            <person name="Hasebe M."/>
            <person name="Maruyama T."/>
            <person name="Minagawa J."/>
            <person name="Obokata J."/>
            <person name="Shigenobu S."/>
        </authorList>
    </citation>
    <scope>NUCLEOTIDE SEQUENCE [LARGE SCALE GENOMIC DNA]</scope>
</reference>
<gene>
    <name evidence="2" type="ORF">PoB_003889900</name>
</gene>
<evidence type="ECO:0000313" key="2">
    <source>
        <dbReference type="EMBL" id="GFO12394.1"/>
    </source>
</evidence>
<comment type="caution">
    <text evidence="2">The sequence shown here is derived from an EMBL/GenBank/DDBJ whole genome shotgun (WGS) entry which is preliminary data.</text>
</comment>
<dbReference type="Proteomes" id="UP000735302">
    <property type="component" value="Unassembled WGS sequence"/>
</dbReference>
<accession>A0AAV4AX70</accession>
<evidence type="ECO:0000256" key="1">
    <source>
        <dbReference type="SAM" id="MobiDB-lite"/>
    </source>
</evidence>
<protein>
    <submittedName>
        <fullName evidence="2">Uncharacterized protein</fullName>
    </submittedName>
</protein>
<dbReference type="AlphaFoldDB" id="A0AAV4AX70"/>
<organism evidence="2 3">
    <name type="scientific">Plakobranchus ocellatus</name>
    <dbReference type="NCBI Taxonomy" id="259542"/>
    <lineage>
        <taxon>Eukaryota</taxon>
        <taxon>Metazoa</taxon>
        <taxon>Spiralia</taxon>
        <taxon>Lophotrochozoa</taxon>
        <taxon>Mollusca</taxon>
        <taxon>Gastropoda</taxon>
        <taxon>Heterobranchia</taxon>
        <taxon>Euthyneura</taxon>
        <taxon>Panpulmonata</taxon>
        <taxon>Sacoglossa</taxon>
        <taxon>Placobranchoidea</taxon>
        <taxon>Plakobranchidae</taxon>
        <taxon>Plakobranchus</taxon>
    </lineage>
</organism>
<feature type="region of interest" description="Disordered" evidence="1">
    <location>
        <begin position="53"/>
        <end position="73"/>
    </location>
</feature>
<name>A0AAV4AX70_9GAST</name>